<evidence type="ECO:0000256" key="1">
    <source>
        <dbReference type="SAM" id="Coils"/>
    </source>
</evidence>
<proteinExistence type="predicted"/>
<feature type="region of interest" description="Disordered" evidence="2">
    <location>
        <begin position="1"/>
        <end position="31"/>
    </location>
</feature>
<dbReference type="AlphaFoldDB" id="A0A0C9Y883"/>
<accession>A0A0C9Y883</accession>
<keyword evidence="1" id="KW-0175">Coiled coil</keyword>
<dbReference type="OrthoDB" id="2953420at2759"/>
<gene>
    <name evidence="3" type="ORF">K443DRAFT_670866</name>
</gene>
<evidence type="ECO:0000313" key="3">
    <source>
        <dbReference type="EMBL" id="KIK10244.1"/>
    </source>
</evidence>
<organism evidence="3 4">
    <name type="scientific">Laccaria amethystina LaAM-08-1</name>
    <dbReference type="NCBI Taxonomy" id="1095629"/>
    <lineage>
        <taxon>Eukaryota</taxon>
        <taxon>Fungi</taxon>
        <taxon>Dikarya</taxon>
        <taxon>Basidiomycota</taxon>
        <taxon>Agaricomycotina</taxon>
        <taxon>Agaricomycetes</taxon>
        <taxon>Agaricomycetidae</taxon>
        <taxon>Agaricales</taxon>
        <taxon>Agaricineae</taxon>
        <taxon>Hydnangiaceae</taxon>
        <taxon>Laccaria</taxon>
    </lineage>
</organism>
<dbReference type="Proteomes" id="UP000054477">
    <property type="component" value="Unassembled WGS sequence"/>
</dbReference>
<feature type="compositionally biased region" description="Polar residues" evidence="2">
    <location>
        <begin position="181"/>
        <end position="201"/>
    </location>
</feature>
<evidence type="ECO:0000313" key="4">
    <source>
        <dbReference type="Proteomes" id="UP000054477"/>
    </source>
</evidence>
<feature type="compositionally biased region" description="Polar residues" evidence="2">
    <location>
        <begin position="228"/>
        <end position="243"/>
    </location>
</feature>
<feature type="coiled-coil region" evidence="1">
    <location>
        <begin position="88"/>
        <end position="150"/>
    </location>
</feature>
<reference evidence="4" key="2">
    <citation type="submission" date="2015-01" db="EMBL/GenBank/DDBJ databases">
        <title>Evolutionary Origins and Diversification of the Mycorrhizal Mutualists.</title>
        <authorList>
            <consortium name="DOE Joint Genome Institute"/>
            <consortium name="Mycorrhizal Genomics Consortium"/>
            <person name="Kohler A."/>
            <person name="Kuo A."/>
            <person name="Nagy L.G."/>
            <person name="Floudas D."/>
            <person name="Copeland A."/>
            <person name="Barry K.W."/>
            <person name="Cichocki N."/>
            <person name="Veneault-Fourrey C."/>
            <person name="LaButti K."/>
            <person name="Lindquist E.A."/>
            <person name="Lipzen A."/>
            <person name="Lundell T."/>
            <person name="Morin E."/>
            <person name="Murat C."/>
            <person name="Riley R."/>
            <person name="Ohm R."/>
            <person name="Sun H."/>
            <person name="Tunlid A."/>
            <person name="Henrissat B."/>
            <person name="Grigoriev I.V."/>
            <person name="Hibbett D.S."/>
            <person name="Martin F."/>
        </authorList>
    </citation>
    <scope>NUCLEOTIDE SEQUENCE [LARGE SCALE GENOMIC DNA]</scope>
    <source>
        <strain evidence="4">LaAM-08-1</strain>
    </source>
</reference>
<feature type="region of interest" description="Disordered" evidence="2">
    <location>
        <begin position="158"/>
        <end position="243"/>
    </location>
</feature>
<feature type="compositionally biased region" description="Polar residues" evidence="2">
    <location>
        <begin position="211"/>
        <end position="221"/>
    </location>
</feature>
<dbReference type="EMBL" id="KN838536">
    <property type="protein sequence ID" value="KIK10244.1"/>
    <property type="molecule type" value="Genomic_DNA"/>
</dbReference>
<protein>
    <submittedName>
        <fullName evidence="3">Unplaced genomic scaffold K443scaffold_1, whole genome shotgun sequence</fullName>
    </submittedName>
</protein>
<dbReference type="HOGENOM" id="CLU_040437_0_0_1"/>
<sequence length="518" mass="57966">MSLHSGSVFCDGSSRKRARQTSETRLEDPTPWEYHPTYGVVHLAGCSVCDAYTTHLVEAERQSSFQLALKDRDHKHDLYFFDGVSEGRRRQRDDNEYLYEERERYRNERNEALEEMSRYKTECHSIRVELRLLTNQLNSTQDECATLLRSLEITNKNQKVDQAHRSSTMDGMEMDAMPSCPQDSSPRYNPTPTPTLISPTDPNLDEPSPGRPQSSSASRGHSTYAAAASSQHSVTPTAMTTSKQPKFSLLDHRVANLPARPNATLSHIDSRLTTTEFASGHQAARNPRTIGQLQSLMIAAHKPGNDGALAKIKALCAEAHSTPREHKTELQKYLLSNWRNPNLFTESARTAPLVPAKMNPRMDDPVETWFAYLSTHQGSWPRGVRRDSRNRPFVSDLKASRTVARLRPDVDTAATVASRSEFLTCVTELFSTPGVYKKYIEQNSLTIAPAASYRPYPGFAPITLEAVIRHFADCGVTVEAAAEEFEPWSRSYLAAIPTALNGSRANERGTSSGYDNDR</sequence>
<keyword evidence="4" id="KW-1185">Reference proteome</keyword>
<reference evidence="3 4" key="1">
    <citation type="submission" date="2014-04" db="EMBL/GenBank/DDBJ databases">
        <authorList>
            <consortium name="DOE Joint Genome Institute"/>
            <person name="Kuo A."/>
            <person name="Kohler A."/>
            <person name="Nagy L.G."/>
            <person name="Floudas D."/>
            <person name="Copeland A."/>
            <person name="Barry K.W."/>
            <person name="Cichocki N."/>
            <person name="Veneault-Fourrey C."/>
            <person name="LaButti K."/>
            <person name="Lindquist E.A."/>
            <person name="Lipzen A."/>
            <person name="Lundell T."/>
            <person name="Morin E."/>
            <person name="Murat C."/>
            <person name="Sun H."/>
            <person name="Tunlid A."/>
            <person name="Henrissat B."/>
            <person name="Grigoriev I.V."/>
            <person name="Hibbett D.S."/>
            <person name="Martin F."/>
            <person name="Nordberg H.P."/>
            <person name="Cantor M.N."/>
            <person name="Hua S.X."/>
        </authorList>
    </citation>
    <scope>NUCLEOTIDE SEQUENCE [LARGE SCALE GENOMIC DNA]</scope>
    <source>
        <strain evidence="3 4">LaAM-08-1</strain>
    </source>
</reference>
<evidence type="ECO:0000256" key="2">
    <source>
        <dbReference type="SAM" id="MobiDB-lite"/>
    </source>
</evidence>
<name>A0A0C9Y883_9AGAR</name>